<evidence type="ECO:0000313" key="6">
    <source>
        <dbReference type="Proteomes" id="UP001374535"/>
    </source>
</evidence>
<feature type="region of interest" description="Disordered" evidence="4">
    <location>
        <begin position="48"/>
        <end position="68"/>
    </location>
</feature>
<evidence type="ECO:0000256" key="4">
    <source>
        <dbReference type="SAM" id="MobiDB-lite"/>
    </source>
</evidence>
<evidence type="ECO:0000256" key="1">
    <source>
        <dbReference type="ARBA" id="ARBA00023012"/>
    </source>
</evidence>
<feature type="region of interest" description="Disordered" evidence="4">
    <location>
        <begin position="1"/>
        <end position="31"/>
    </location>
</feature>
<name>A0AAQ3N8Z1_VIGMU</name>
<keyword evidence="3" id="KW-0804">Transcription</keyword>
<keyword evidence="6" id="KW-1185">Reference proteome</keyword>
<dbReference type="PANTHER" id="PTHR43874:SF67">
    <property type="entry name" value="TWO-COMPONENT RESPONSE REGULATOR ARR2"/>
    <property type="match status" value="1"/>
</dbReference>
<dbReference type="PANTHER" id="PTHR43874">
    <property type="entry name" value="TWO-COMPONENT RESPONSE REGULATOR"/>
    <property type="match status" value="1"/>
</dbReference>
<protein>
    <submittedName>
        <fullName evidence="5">Uncharacterized protein</fullName>
    </submittedName>
</protein>
<keyword evidence="1" id="KW-0902">Two-component regulatory system</keyword>
<dbReference type="InterPro" id="IPR045279">
    <property type="entry name" value="ARR-like"/>
</dbReference>
<dbReference type="EMBL" id="CP144695">
    <property type="protein sequence ID" value="WVZ04717.1"/>
    <property type="molecule type" value="Genomic_DNA"/>
</dbReference>
<dbReference type="AlphaFoldDB" id="A0AAQ3N8Z1"/>
<evidence type="ECO:0000256" key="2">
    <source>
        <dbReference type="ARBA" id="ARBA00023015"/>
    </source>
</evidence>
<accession>A0AAQ3N8Z1</accession>
<keyword evidence="2" id="KW-0805">Transcription regulation</keyword>
<organism evidence="5 6">
    <name type="scientific">Vigna mungo</name>
    <name type="common">Black gram</name>
    <name type="synonym">Phaseolus mungo</name>
    <dbReference type="NCBI Taxonomy" id="3915"/>
    <lineage>
        <taxon>Eukaryota</taxon>
        <taxon>Viridiplantae</taxon>
        <taxon>Streptophyta</taxon>
        <taxon>Embryophyta</taxon>
        <taxon>Tracheophyta</taxon>
        <taxon>Spermatophyta</taxon>
        <taxon>Magnoliopsida</taxon>
        <taxon>eudicotyledons</taxon>
        <taxon>Gunneridae</taxon>
        <taxon>Pentapetalae</taxon>
        <taxon>rosids</taxon>
        <taxon>fabids</taxon>
        <taxon>Fabales</taxon>
        <taxon>Fabaceae</taxon>
        <taxon>Papilionoideae</taxon>
        <taxon>50 kb inversion clade</taxon>
        <taxon>NPAAA clade</taxon>
        <taxon>indigoferoid/millettioid clade</taxon>
        <taxon>Phaseoleae</taxon>
        <taxon>Vigna</taxon>
    </lineage>
</organism>
<dbReference type="Proteomes" id="UP001374535">
    <property type="component" value="Chromosome 6"/>
</dbReference>
<proteinExistence type="predicted"/>
<dbReference type="Gene3D" id="3.40.50.2300">
    <property type="match status" value="1"/>
</dbReference>
<sequence>MPATMPPPFQKRRERRLFPSSGMTLSPAQIAPPQRFRLLRITRITSSSLGSRCSSPPKPQLEGNPLFPKVGWSASREQEIGEKKNGSRRLRPLSSIGWSRQWLKTREWQPHCLGYISMIALSMQGCDASILLDDTHNFVGEKTGKHVVHMLFGLVVGFSDEMQAERTKTCLTVMFADDRKSVVTKGVTRGAYDYLINPVRIEALKNIWRHVIRKRKNGLKDVEQSGSVESQTNPRRLIAGHRETSPLLAALRTREEDNLLLCYAIQQGLNGLMTQRKGRKVEVPRVALQKSQIECRKVNQSTRKVDQLTRTQLTSARRWTPSARRWHGMRETAGR</sequence>
<reference evidence="5 6" key="1">
    <citation type="journal article" date="2023" name="Life. Sci Alliance">
        <title>Evolutionary insights into 3D genome organization and epigenetic landscape of Vigna mungo.</title>
        <authorList>
            <person name="Junaid A."/>
            <person name="Singh B."/>
            <person name="Bhatia S."/>
        </authorList>
    </citation>
    <scope>NUCLEOTIDE SEQUENCE [LARGE SCALE GENOMIC DNA]</scope>
    <source>
        <strain evidence="5">Urdbean</strain>
    </source>
</reference>
<evidence type="ECO:0000256" key="3">
    <source>
        <dbReference type="ARBA" id="ARBA00023163"/>
    </source>
</evidence>
<gene>
    <name evidence="5" type="ORF">V8G54_018063</name>
</gene>
<dbReference type="GO" id="GO:0009736">
    <property type="term" value="P:cytokinin-activated signaling pathway"/>
    <property type="evidence" value="ECO:0007669"/>
    <property type="project" value="InterPro"/>
</dbReference>
<dbReference type="GO" id="GO:0000160">
    <property type="term" value="P:phosphorelay signal transduction system"/>
    <property type="evidence" value="ECO:0007669"/>
    <property type="project" value="UniProtKB-KW"/>
</dbReference>
<evidence type="ECO:0000313" key="5">
    <source>
        <dbReference type="EMBL" id="WVZ04717.1"/>
    </source>
</evidence>